<dbReference type="Pfam" id="PF13505">
    <property type="entry name" value="OMP_b-brl"/>
    <property type="match status" value="1"/>
</dbReference>
<accession>A0A851GNN2</accession>
<dbReference type="EMBL" id="JACBAZ010000012">
    <property type="protein sequence ID" value="NWK57451.1"/>
    <property type="molecule type" value="Genomic_DNA"/>
</dbReference>
<dbReference type="PROSITE" id="PS51257">
    <property type="entry name" value="PROKAR_LIPOPROTEIN"/>
    <property type="match status" value="1"/>
</dbReference>
<keyword evidence="5" id="KW-1185">Reference proteome</keyword>
<dbReference type="SUPFAM" id="SSF56925">
    <property type="entry name" value="OMPA-like"/>
    <property type="match status" value="1"/>
</dbReference>
<dbReference type="InterPro" id="IPR011250">
    <property type="entry name" value="OMP/PagP_B-barrel"/>
</dbReference>
<dbReference type="RefSeq" id="WP_178934533.1">
    <property type="nucleotide sequence ID" value="NZ_JACBAZ010000012.1"/>
</dbReference>
<reference evidence="4 5" key="1">
    <citation type="submission" date="2020-07" db="EMBL/GenBank/DDBJ databases">
        <title>Roseicoccus Jingziensis gen. nov., sp. nov., isolated from coastal seawater.</title>
        <authorList>
            <person name="Feng X."/>
        </authorList>
    </citation>
    <scope>NUCLEOTIDE SEQUENCE [LARGE SCALE GENOMIC DNA]</scope>
    <source>
        <strain evidence="4 5">N1E253</strain>
    </source>
</reference>
<evidence type="ECO:0000256" key="2">
    <source>
        <dbReference type="SAM" id="SignalP"/>
    </source>
</evidence>
<dbReference type="Proteomes" id="UP000557872">
    <property type="component" value="Unassembled WGS sequence"/>
</dbReference>
<feature type="domain" description="Outer membrane protein beta-barrel" evidence="3">
    <location>
        <begin position="255"/>
        <end position="409"/>
    </location>
</feature>
<dbReference type="AlphaFoldDB" id="A0A851GNN2"/>
<feature type="chain" id="PRO_5033055334" evidence="2">
    <location>
        <begin position="21"/>
        <end position="409"/>
    </location>
</feature>
<dbReference type="Gene3D" id="2.40.160.60">
    <property type="entry name" value="Outer membrane protein transport protein (OMPP1/FadL/TodX)"/>
    <property type="match status" value="1"/>
</dbReference>
<proteinExistence type="predicted"/>
<feature type="signal peptide" evidence="2">
    <location>
        <begin position="1"/>
        <end position="20"/>
    </location>
</feature>
<evidence type="ECO:0000259" key="3">
    <source>
        <dbReference type="Pfam" id="PF13505"/>
    </source>
</evidence>
<evidence type="ECO:0000313" key="5">
    <source>
        <dbReference type="Proteomes" id="UP000557872"/>
    </source>
</evidence>
<dbReference type="InterPro" id="IPR027385">
    <property type="entry name" value="Beta-barrel_OMP"/>
</dbReference>
<sequence>MKKQMIAGGVMLASLGAACAQGLYDLAPNDDALESLPITWSAGISVGYDDNVTPTVIKGSEGYEDDSGYVSAYVGAAWVSITPQTTWDVYGRIGGTYYFDQPAAMSSDAYGEGRLGVNWAHRVSERLRFSSRNYVAYEMEPDYNWGLTLDRQLDPYFHWTTDNAVGYRWTERFATYTGFTFHGVDYDTAASGNDRTTWSVYNQFRYRSTEQTVWTLDYRYSATSADGTAEDSDSHYLLAGIEHRFSPNTVGVLKAGAQFRDSDSGDDNTSPFFEGALRSRVNDQFSVRAFARYSMEDYGTSFGGYYYDLNDTFRLGISADYIVSPQLTLHGGLNYIMTDYQDANIAGISDLDQDLWNLYVGFSYKVNDSVYVTGSYNYTDSSSGGGLPAAADSRDYSQNRASLGLRYEF</sequence>
<keyword evidence="1 2" id="KW-0732">Signal</keyword>
<gene>
    <name evidence="4" type="ORF">HW115_17665</name>
</gene>
<dbReference type="SUPFAM" id="SSF56935">
    <property type="entry name" value="Porins"/>
    <property type="match status" value="1"/>
</dbReference>
<evidence type="ECO:0000256" key="1">
    <source>
        <dbReference type="ARBA" id="ARBA00022729"/>
    </source>
</evidence>
<comment type="caution">
    <text evidence="4">The sequence shown here is derived from an EMBL/GenBank/DDBJ whole genome shotgun (WGS) entry which is preliminary data.</text>
</comment>
<name>A0A851GNN2_9BACT</name>
<protein>
    <submittedName>
        <fullName evidence="4">Outer membrane beta-barrel protein</fullName>
    </submittedName>
</protein>
<organism evidence="4 5">
    <name type="scientific">Oceaniferula marina</name>
    <dbReference type="NCBI Taxonomy" id="2748318"/>
    <lineage>
        <taxon>Bacteria</taxon>
        <taxon>Pseudomonadati</taxon>
        <taxon>Verrucomicrobiota</taxon>
        <taxon>Verrucomicrobiia</taxon>
        <taxon>Verrucomicrobiales</taxon>
        <taxon>Verrucomicrobiaceae</taxon>
        <taxon>Oceaniferula</taxon>
    </lineage>
</organism>
<evidence type="ECO:0000313" key="4">
    <source>
        <dbReference type="EMBL" id="NWK57451.1"/>
    </source>
</evidence>